<keyword evidence="1" id="KW-0812">Transmembrane</keyword>
<comment type="caution">
    <text evidence="3">The sequence shown here is derived from an EMBL/GenBank/DDBJ whole genome shotgun (WGS) entry which is preliminary data.</text>
</comment>
<keyword evidence="1" id="KW-1133">Transmembrane helix</keyword>
<organism evidence="3 4">
    <name type="scientific">Actinomadura sediminis</name>
    <dbReference type="NCBI Taxonomy" id="1038904"/>
    <lineage>
        <taxon>Bacteria</taxon>
        <taxon>Bacillati</taxon>
        <taxon>Actinomycetota</taxon>
        <taxon>Actinomycetes</taxon>
        <taxon>Streptosporangiales</taxon>
        <taxon>Thermomonosporaceae</taxon>
        <taxon>Actinomadura</taxon>
    </lineage>
</organism>
<dbReference type="InterPro" id="IPR021202">
    <property type="entry name" value="Rv3654c-like"/>
</dbReference>
<evidence type="ECO:0000259" key="2">
    <source>
        <dbReference type="Pfam" id="PF13400"/>
    </source>
</evidence>
<keyword evidence="4" id="KW-1185">Reference proteome</keyword>
<sequence length="157" mass="15610">MFVFGGSARCGRWSKGWGAGLVSWGAARCGPGGVVSGGRGERGAGTLWVVAFMAVIWMGGVAAMAVGGVRAARHRGDAAADLAALAGAAHAADGREAACGRAREIAAASGARLEGCAVRGDVVEVRVIVRVKGPGEIGDLRIVSRARAGPVGDMGVT</sequence>
<keyword evidence="1" id="KW-0472">Membrane</keyword>
<dbReference type="RefSeq" id="WP_378297183.1">
    <property type="nucleotide sequence ID" value="NZ_JBHTJA010000009.1"/>
</dbReference>
<dbReference type="EMBL" id="JBHTJA010000009">
    <property type="protein sequence ID" value="MFD0900235.1"/>
    <property type="molecule type" value="Genomic_DNA"/>
</dbReference>
<dbReference type="NCBIfam" id="TIGR03816">
    <property type="entry name" value="tadE_like_DECH"/>
    <property type="match status" value="1"/>
</dbReference>
<evidence type="ECO:0000313" key="3">
    <source>
        <dbReference type="EMBL" id="MFD0900235.1"/>
    </source>
</evidence>
<protein>
    <submittedName>
        <fullName evidence="3">Rv3654c family TadE-like protein</fullName>
    </submittedName>
</protein>
<dbReference type="Pfam" id="PF13400">
    <property type="entry name" value="Tad"/>
    <property type="match status" value="1"/>
</dbReference>
<reference evidence="4" key="1">
    <citation type="journal article" date="2019" name="Int. J. Syst. Evol. Microbiol.">
        <title>The Global Catalogue of Microorganisms (GCM) 10K type strain sequencing project: providing services to taxonomists for standard genome sequencing and annotation.</title>
        <authorList>
            <consortium name="The Broad Institute Genomics Platform"/>
            <consortium name="The Broad Institute Genome Sequencing Center for Infectious Disease"/>
            <person name="Wu L."/>
            <person name="Ma J."/>
        </authorList>
    </citation>
    <scope>NUCLEOTIDE SEQUENCE [LARGE SCALE GENOMIC DNA]</scope>
    <source>
        <strain evidence="4">JCM 31202</strain>
    </source>
</reference>
<feature type="transmembrane region" description="Helical" evidence="1">
    <location>
        <begin position="46"/>
        <end position="66"/>
    </location>
</feature>
<evidence type="ECO:0000313" key="4">
    <source>
        <dbReference type="Proteomes" id="UP001596972"/>
    </source>
</evidence>
<feature type="domain" description="Putative Flp pilus-assembly TadG-like N-terminal" evidence="2">
    <location>
        <begin position="43"/>
        <end position="89"/>
    </location>
</feature>
<evidence type="ECO:0000256" key="1">
    <source>
        <dbReference type="SAM" id="Phobius"/>
    </source>
</evidence>
<dbReference type="Proteomes" id="UP001596972">
    <property type="component" value="Unassembled WGS sequence"/>
</dbReference>
<proteinExistence type="predicted"/>
<accession>A0ABW3EKH8</accession>
<dbReference type="InterPro" id="IPR028087">
    <property type="entry name" value="Tad_N"/>
</dbReference>
<name>A0ABW3EKH8_9ACTN</name>
<gene>
    <name evidence="3" type="ORF">ACFQ11_07525</name>
</gene>